<protein>
    <submittedName>
        <fullName evidence="1">UPF0280 family protein</fullName>
    </submittedName>
</protein>
<sequence length="243" mass="26405">MQYQPRTYRKMMKAEDLDYFQVLEFESDLFIGVDHGRSSPELIGAVQTEVQTLRQTIFNYHRSNPDFIKSLLPLPLNSAAAPIVADMLLAGKIAGVGPMAAVAGAVSKYIGKMLESHTTEMVVENGGDLLIRTKKVRRVALHTTNSQFVDLGIAIKPREKALGVCTSSGVMGHSLSFGKADAVTVISEDIPLADAVATALGNRIKKPEDVEKGLDWVRNIKGILGTLIIIDDQLGAWGEIELC</sequence>
<dbReference type="SUPFAM" id="SSF143631">
    <property type="entry name" value="ApbE-like"/>
    <property type="match status" value="1"/>
</dbReference>
<gene>
    <name evidence="1" type="ORF">FXB42_07410</name>
</gene>
<dbReference type="EMBL" id="VSLA01000013">
    <property type="protein sequence ID" value="TYC85700.1"/>
    <property type="molecule type" value="Genomic_DNA"/>
</dbReference>
<dbReference type="AlphaFoldDB" id="A0A5D0WN58"/>
<evidence type="ECO:0000313" key="2">
    <source>
        <dbReference type="Proteomes" id="UP000322619"/>
    </source>
</evidence>
<accession>A0A5D0WN58</accession>
<reference evidence="1 2" key="1">
    <citation type="submission" date="2019-08" db="EMBL/GenBank/DDBJ databases">
        <title>Isolation and enrichment of carboxydotrophic bacteria from anaerobic sludge for the production of bio-based chemicals from syngas.</title>
        <authorList>
            <person name="Antares A.L."/>
            <person name="Moreira J."/>
            <person name="Diender M."/>
            <person name="Parshina S.N."/>
            <person name="Stams A.J.M."/>
            <person name="Alves M."/>
            <person name="Alves J.I."/>
            <person name="Sousa D.Z."/>
        </authorList>
    </citation>
    <scope>NUCLEOTIDE SEQUENCE [LARGE SCALE GENOMIC DNA]</scope>
    <source>
        <strain evidence="1 2">JM</strain>
    </source>
</reference>
<dbReference type="OrthoDB" id="9787842at2"/>
<proteinExistence type="predicted"/>
<dbReference type="Gene3D" id="3.10.520.10">
    <property type="entry name" value="ApbE-like domains"/>
    <property type="match status" value="1"/>
</dbReference>
<comment type="caution">
    <text evidence="1">The sequence shown here is derived from an EMBL/GenBank/DDBJ whole genome shotgun (WGS) entry which is preliminary data.</text>
</comment>
<evidence type="ECO:0000313" key="1">
    <source>
        <dbReference type="EMBL" id="TYC85700.1"/>
    </source>
</evidence>
<organism evidence="1 2">
    <name type="scientific">Acetobacterium wieringae</name>
    <dbReference type="NCBI Taxonomy" id="52694"/>
    <lineage>
        <taxon>Bacteria</taxon>
        <taxon>Bacillati</taxon>
        <taxon>Bacillota</taxon>
        <taxon>Clostridia</taxon>
        <taxon>Eubacteriales</taxon>
        <taxon>Eubacteriaceae</taxon>
        <taxon>Acetobacterium</taxon>
    </lineage>
</organism>
<name>A0A5D0WN58_9FIRM</name>
<dbReference type="RefSeq" id="WP_070369981.1">
    <property type="nucleotide sequence ID" value="NZ_CP097897.1"/>
</dbReference>
<dbReference type="Proteomes" id="UP000322619">
    <property type="component" value="Unassembled WGS sequence"/>
</dbReference>
<dbReference type="InterPro" id="IPR003374">
    <property type="entry name" value="ApbE-like_sf"/>
</dbReference>